<sequence length="819" mass="90697">MGCSCYILGILMEFMAMPAMPAMPYYSIFFLGFESFSLALGVTSPQEVVVVPQFHIHDWVSRRGQGRLVVSPKVEVAPNYIPYPTPLAKYEDVVITQKLFMDTLEKLHAMMGTKFMIPIIGGKDLDLHRLFVEVTSRGGIEKIVREKRWKEVTAVFNFPATATNASFVLRKYYLSLIYHYEQIYFFKAKGWSPCADPFQGLSSPPVPSRSLAEPVRQSPDIQAAAVQPQRVNAAEVPPAVAAATSVPSTGSPIVGVIDGKFESGYLVTVKIGSEMLKGVLYQAPQNQSCQVPQHHGVSSGHNDNNTPTTSGVVRRRRRKKSEMKKRDPAHPKPNRSGYNFFFAEQHARLKPLHPGKDRDISRMIGELWTKMQETEKEAYQDKAVKDKERYKIEMADYKERLRTGQVMSSVVPIQQRPLPVDIHMAETSEKIETESGESPQSLENEISTSKSDSEDKDSDVEASFEVEGCAENKRIKYSVENEGGFDGEKRVDVVGDENLETLGDVIMEECEKELVPSEAKGAMLCGGKHLVPSENRDSVSREENADTEKESVPFGDKGATPCQGNELFPCEKRDSVSSEENVETVTESKPSGEKGATAQEGKESSPSEKRHSVSTVENTDTVIESVPVEEKGTMSLDGKESSPSEKRDSVSREENEKTEIETSPLEETGARYCEGKELSPREKRDAVSSEESAEIEIETVKTAPSEEKEAMPCEGKELSPSEKRDAVCREESAEIEIETAPLEEKGARPCEGKESPPSEKRDAVSSEEFAETEQKLIPLEEKGAMYTEAKALDSVHSEGICDSFAFSEAVAIGHFLGCF</sequence>
<protein>
    <submittedName>
        <fullName evidence="1">Uncharacterized protein</fullName>
    </submittedName>
</protein>
<evidence type="ECO:0000313" key="1">
    <source>
        <dbReference type="EMBL" id="KAH7835298.1"/>
    </source>
</evidence>
<dbReference type="EMBL" id="CM037152">
    <property type="protein sequence ID" value="KAH7835298.1"/>
    <property type="molecule type" value="Genomic_DNA"/>
</dbReference>
<accession>A0ACB7X3G3</accession>
<comment type="caution">
    <text evidence="1">The sequence shown here is derived from an EMBL/GenBank/DDBJ whole genome shotgun (WGS) entry which is preliminary data.</text>
</comment>
<dbReference type="Proteomes" id="UP000828048">
    <property type="component" value="Chromosome 2"/>
</dbReference>
<reference evidence="1 2" key="1">
    <citation type="journal article" date="2021" name="Hortic Res">
        <title>High-quality reference genome and annotation aids understanding of berry development for evergreen blueberry (Vaccinium darrowii).</title>
        <authorList>
            <person name="Yu J."/>
            <person name="Hulse-Kemp A.M."/>
            <person name="Babiker E."/>
            <person name="Staton M."/>
        </authorList>
    </citation>
    <scope>NUCLEOTIDE SEQUENCE [LARGE SCALE GENOMIC DNA]</scope>
    <source>
        <strain evidence="2">cv. NJ 8807/NJ 8810</strain>
        <tissue evidence="1">Young leaf</tissue>
    </source>
</reference>
<proteinExistence type="predicted"/>
<name>A0ACB7X3G3_9ERIC</name>
<keyword evidence="2" id="KW-1185">Reference proteome</keyword>
<organism evidence="1 2">
    <name type="scientific">Vaccinium darrowii</name>
    <dbReference type="NCBI Taxonomy" id="229202"/>
    <lineage>
        <taxon>Eukaryota</taxon>
        <taxon>Viridiplantae</taxon>
        <taxon>Streptophyta</taxon>
        <taxon>Embryophyta</taxon>
        <taxon>Tracheophyta</taxon>
        <taxon>Spermatophyta</taxon>
        <taxon>Magnoliopsida</taxon>
        <taxon>eudicotyledons</taxon>
        <taxon>Gunneridae</taxon>
        <taxon>Pentapetalae</taxon>
        <taxon>asterids</taxon>
        <taxon>Ericales</taxon>
        <taxon>Ericaceae</taxon>
        <taxon>Vaccinioideae</taxon>
        <taxon>Vaccinieae</taxon>
        <taxon>Vaccinium</taxon>
    </lineage>
</organism>
<gene>
    <name evidence="1" type="ORF">Vadar_024851</name>
</gene>
<evidence type="ECO:0000313" key="2">
    <source>
        <dbReference type="Proteomes" id="UP000828048"/>
    </source>
</evidence>